<evidence type="ECO:0000256" key="1">
    <source>
        <dbReference type="SAM" id="MobiDB-lite"/>
    </source>
</evidence>
<gene>
    <name evidence="2" type="ORF">KIP89_06210</name>
</gene>
<dbReference type="Pfam" id="PF08238">
    <property type="entry name" value="Sel1"/>
    <property type="match status" value="4"/>
</dbReference>
<dbReference type="InterPro" id="IPR050767">
    <property type="entry name" value="Sel1_AlgK"/>
</dbReference>
<keyword evidence="3" id="KW-1185">Reference proteome</keyword>
<dbReference type="InterPro" id="IPR011990">
    <property type="entry name" value="TPR-like_helical_dom_sf"/>
</dbReference>
<dbReference type="InterPro" id="IPR006597">
    <property type="entry name" value="Sel1-like"/>
</dbReference>
<dbReference type="RefSeq" id="WP_213754552.1">
    <property type="nucleotide sequence ID" value="NZ_JAHCQH010000015.1"/>
</dbReference>
<proteinExistence type="predicted"/>
<feature type="region of interest" description="Disordered" evidence="1">
    <location>
        <begin position="231"/>
        <end position="263"/>
    </location>
</feature>
<feature type="compositionally biased region" description="Pro residues" evidence="1">
    <location>
        <begin position="580"/>
        <end position="590"/>
    </location>
</feature>
<dbReference type="PANTHER" id="PTHR11102">
    <property type="entry name" value="SEL-1-LIKE PROTEIN"/>
    <property type="match status" value="1"/>
</dbReference>
<dbReference type="SMART" id="SM00671">
    <property type="entry name" value="SEL1"/>
    <property type="match status" value="4"/>
</dbReference>
<protein>
    <submittedName>
        <fullName evidence="2">SEL1-like repeat protein</fullName>
    </submittedName>
</protein>
<reference evidence="2" key="1">
    <citation type="submission" date="2021-05" db="EMBL/GenBank/DDBJ databases">
        <authorList>
            <person name="Sun Q."/>
            <person name="Inoue M."/>
        </authorList>
    </citation>
    <scope>NUCLEOTIDE SEQUENCE</scope>
    <source>
        <strain evidence="2">VKM B-3255</strain>
    </source>
</reference>
<accession>A0ABS5R4X1</accession>
<sequence>MSEAARLAGQPLDQWLKDQLLASNAGAMQTAGAPGGTVEDLQRRVQELSGVIDRLVSAAPAGVTPSAAPSMTPSLGLAESGRSQSRDAERRFSEPVRASEPPRMAEPAYRTDAYAAAGMARSPSPVVPAAPASSESRLDAALRQINERLDSINTPRQRPASAPSASAATTATAAASPANHYFDRRVNEIVRTAETLGRAGQPLAGRFMESAPGPDAIEAAVAEIAARQSELDAPRERRIPSPPSVPVSPTVPPLGSTGAPPASRSLLINEQIGALQRDLGEMRESIAALAPRRAVDELQRTVARLADRAERAQVGDDELRATLGSMREMIGALKLPEHPAVLMGRIETLERKIDIVNAKSVDGAAIARLQAQANEIRDLLGRALSTDALRLLAEQVAMLAAKVSQMPAVDEAMIRSVVGNLERRIDHLADTIGNQPAPTIPLGDIFSRLDSIQNGLASVRRDVPAGVEPLIRGLADRIERIERPIDIPDHGPRFDALSRQVAAIAEKLDAAGDPAAKIGGQLATIERAVNDLFIQMEETRATILANAGHRPRAGAASGSALLKREIAAIEANRATAAAPAAPPAMAPPAPERTAPENVAQPAAPVSQATEPQPSVAPPPASIPKPFEPQLMRAALEELSRSPEVVAAFAAPEPAPAPAQMAPAYVAPAAVPASPAVPGPAFEPDEGALIGALGDDYLYENTTPPRAARAPARPLAPAAENDDDAALLAGAPSRTQFIAQARRATQPASVVLPEMHSRIGDRQQRAKPVSPGRRWLARIRAMLLIGMCGSAMAYGSWHLLTTMREAQLRAKAPAAAGIPPRNVARPAAPTAAPGSLPSPDDITGSVGAPRSAPALPAAPPALPEPAPDLVPDTPPGPSSLSAPTDLPGAIGSQGLRSAALAGDPVAAYEIGHRFMDGVGVAASAARAAEWFEFAAANGSVPAAYRLGAIYEKGLDGVTRDVARARVLYEQAAKAGNVRAMHNLGVLLAAGIDGQPDYRTAAQWFARAAERGVRDSQYNLAVLYARGFGVAVDLGQAWRWFSLAAAAGDGEAGVKRDEIAAKLDAKALATARAAIAKWTPIVVDAKANGSDWNTDGSVPKKTASR</sequence>
<feature type="compositionally biased region" description="Pro residues" evidence="1">
    <location>
        <begin position="614"/>
        <end position="625"/>
    </location>
</feature>
<feature type="compositionally biased region" description="Pro residues" evidence="1">
    <location>
        <begin position="855"/>
        <end position="876"/>
    </location>
</feature>
<name>A0ABS5R4X1_9HYPH</name>
<dbReference type="SUPFAM" id="SSF81901">
    <property type="entry name" value="HCP-like"/>
    <property type="match status" value="1"/>
</dbReference>
<feature type="compositionally biased region" description="Basic and acidic residues" evidence="1">
    <location>
        <begin position="84"/>
        <end position="94"/>
    </location>
</feature>
<feature type="region of interest" description="Disordered" evidence="1">
    <location>
        <begin position="149"/>
        <end position="176"/>
    </location>
</feature>
<dbReference type="PANTHER" id="PTHR11102:SF160">
    <property type="entry name" value="ERAD-ASSOCIATED E3 UBIQUITIN-PROTEIN LIGASE COMPONENT HRD3"/>
    <property type="match status" value="1"/>
</dbReference>
<dbReference type="Gene3D" id="1.25.40.10">
    <property type="entry name" value="Tetratricopeptide repeat domain"/>
    <property type="match status" value="1"/>
</dbReference>
<evidence type="ECO:0000313" key="3">
    <source>
        <dbReference type="Proteomes" id="UP001166585"/>
    </source>
</evidence>
<evidence type="ECO:0000313" key="2">
    <source>
        <dbReference type="EMBL" id="MBS9476694.1"/>
    </source>
</evidence>
<organism evidence="2 3">
    <name type="scientific">Ancylobacter radicis</name>
    <dbReference type="NCBI Taxonomy" id="2836179"/>
    <lineage>
        <taxon>Bacteria</taxon>
        <taxon>Pseudomonadati</taxon>
        <taxon>Pseudomonadota</taxon>
        <taxon>Alphaproteobacteria</taxon>
        <taxon>Hyphomicrobiales</taxon>
        <taxon>Xanthobacteraceae</taxon>
        <taxon>Ancylobacter</taxon>
    </lineage>
</organism>
<dbReference type="EMBL" id="JAHCQH010000015">
    <property type="protein sequence ID" value="MBS9476694.1"/>
    <property type="molecule type" value="Genomic_DNA"/>
</dbReference>
<feature type="region of interest" description="Disordered" evidence="1">
    <location>
        <begin position="816"/>
        <end position="887"/>
    </location>
</feature>
<feature type="region of interest" description="Disordered" evidence="1">
    <location>
        <begin position="575"/>
        <end position="625"/>
    </location>
</feature>
<feature type="region of interest" description="Disordered" evidence="1">
    <location>
        <begin position="58"/>
        <end position="108"/>
    </location>
</feature>
<feature type="compositionally biased region" description="Low complexity" evidence="1">
    <location>
        <begin position="159"/>
        <end position="176"/>
    </location>
</feature>
<comment type="caution">
    <text evidence="2">The sequence shown here is derived from an EMBL/GenBank/DDBJ whole genome shotgun (WGS) entry which is preliminary data.</text>
</comment>
<feature type="compositionally biased region" description="Pro residues" evidence="1">
    <location>
        <begin position="240"/>
        <end position="252"/>
    </location>
</feature>
<dbReference type="Proteomes" id="UP001166585">
    <property type="component" value="Unassembled WGS sequence"/>
</dbReference>